<organism evidence="1 2">
    <name type="scientific">Mycena alexandri</name>
    <dbReference type="NCBI Taxonomy" id="1745969"/>
    <lineage>
        <taxon>Eukaryota</taxon>
        <taxon>Fungi</taxon>
        <taxon>Dikarya</taxon>
        <taxon>Basidiomycota</taxon>
        <taxon>Agaricomycotina</taxon>
        <taxon>Agaricomycetes</taxon>
        <taxon>Agaricomycetidae</taxon>
        <taxon>Agaricales</taxon>
        <taxon>Marasmiineae</taxon>
        <taxon>Mycenaceae</taxon>
        <taxon>Mycena</taxon>
    </lineage>
</organism>
<evidence type="ECO:0000313" key="1">
    <source>
        <dbReference type="EMBL" id="KAJ7025318.1"/>
    </source>
</evidence>
<accession>A0AAD6SCR6</accession>
<evidence type="ECO:0000313" key="2">
    <source>
        <dbReference type="Proteomes" id="UP001218188"/>
    </source>
</evidence>
<dbReference type="AlphaFoldDB" id="A0AAD6SCR6"/>
<dbReference type="Proteomes" id="UP001218188">
    <property type="component" value="Unassembled WGS sequence"/>
</dbReference>
<sequence>MPDDALSSIAYYSRQLMETASIRDFLRLRGRLRLVNRHMAHSIGLQSRFWTRFILAPHSSLDPLPTFLSASEGELLHVLFCATSSFADAESANRYEAEVAEFIRVAFTYFDKNFGRCRSIRLQASSERLADLMLRNIRIIDTLSLRILETELPVDSYGQLTPHCLSTFQFPMSTTHAAYPSSWTHFRRNLRAPAHKLPTSNQHSVASPGTSLMVEVRVYIHRYPRPQPFDPRLYQSCGCSVRGPVVCPIPFSYHTGPSFFWHDVNGNGREPPESPWFEGTYIQMRRLVAGTKSFLIRNVNGLYCCPDLQHLLLRDVGLGSLQHLLVARRSAGYRELATLKVNNSADRMKTEAHMAQWFDVQPFEFSIFAIRLNGSFAITPITMNGSFPL</sequence>
<dbReference type="EMBL" id="JARJCM010000155">
    <property type="protein sequence ID" value="KAJ7025318.1"/>
    <property type="molecule type" value="Genomic_DNA"/>
</dbReference>
<keyword evidence="2" id="KW-1185">Reference proteome</keyword>
<reference evidence="1" key="1">
    <citation type="submission" date="2023-03" db="EMBL/GenBank/DDBJ databases">
        <title>Massive genome expansion in bonnet fungi (Mycena s.s.) driven by repeated elements and novel gene families across ecological guilds.</title>
        <authorList>
            <consortium name="Lawrence Berkeley National Laboratory"/>
            <person name="Harder C.B."/>
            <person name="Miyauchi S."/>
            <person name="Viragh M."/>
            <person name="Kuo A."/>
            <person name="Thoen E."/>
            <person name="Andreopoulos B."/>
            <person name="Lu D."/>
            <person name="Skrede I."/>
            <person name="Drula E."/>
            <person name="Henrissat B."/>
            <person name="Morin E."/>
            <person name="Kohler A."/>
            <person name="Barry K."/>
            <person name="LaButti K."/>
            <person name="Morin E."/>
            <person name="Salamov A."/>
            <person name="Lipzen A."/>
            <person name="Mereny Z."/>
            <person name="Hegedus B."/>
            <person name="Baldrian P."/>
            <person name="Stursova M."/>
            <person name="Weitz H."/>
            <person name="Taylor A."/>
            <person name="Grigoriev I.V."/>
            <person name="Nagy L.G."/>
            <person name="Martin F."/>
            <person name="Kauserud H."/>
        </authorList>
    </citation>
    <scope>NUCLEOTIDE SEQUENCE</scope>
    <source>
        <strain evidence="1">CBHHK200</strain>
    </source>
</reference>
<gene>
    <name evidence="1" type="ORF">C8F04DRAFT_1300324</name>
</gene>
<proteinExistence type="predicted"/>
<protein>
    <submittedName>
        <fullName evidence="1">Uncharacterized protein</fullName>
    </submittedName>
</protein>
<comment type="caution">
    <text evidence="1">The sequence shown here is derived from an EMBL/GenBank/DDBJ whole genome shotgun (WGS) entry which is preliminary data.</text>
</comment>
<name>A0AAD6SCR6_9AGAR</name>